<comment type="caution">
    <text evidence="3">The sequence shown here is derived from an EMBL/GenBank/DDBJ whole genome shotgun (WGS) entry which is preliminary data.</text>
</comment>
<dbReference type="EMBL" id="QAOH01000029">
    <property type="protein sequence ID" value="PTQ66355.1"/>
    <property type="molecule type" value="Genomic_DNA"/>
</dbReference>
<evidence type="ECO:0000313" key="3">
    <source>
        <dbReference type="EMBL" id="PTQ66355.1"/>
    </source>
</evidence>
<dbReference type="InterPro" id="IPR002491">
    <property type="entry name" value="ABC_transptr_periplasmic_BD"/>
</dbReference>
<dbReference type="Gene3D" id="3.40.50.1980">
    <property type="entry name" value="Nitrogenase molybdenum iron protein domain"/>
    <property type="match status" value="2"/>
</dbReference>
<proteinExistence type="predicted"/>
<dbReference type="Pfam" id="PF01497">
    <property type="entry name" value="Peripla_BP_2"/>
    <property type="match status" value="1"/>
</dbReference>
<gene>
    <name evidence="3" type="ORF">C8N42_1299</name>
</gene>
<feature type="chain" id="PRO_5015431271" evidence="1">
    <location>
        <begin position="29"/>
        <end position="370"/>
    </location>
</feature>
<dbReference type="PROSITE" id="PS50983">
    <property type="entry name" value="FE_B12_PBP"/>
    <property type="match status" value="1"/>
</dbReference>
<feature type="domain" description="Fe/B12 periplasmic-binding" evidence="2">
    <location>
        <begin position="48"/>
        <end position="347"/>
    </location>
</feature>
<feature type="signal peptide" evidence="1">
    <location>
        <begin position="1"/>
        <end position="28"/>
    </location>
</feature>
<dbReference type="PANTHER" id="PTHR30535:SF34">
    <property type="entry name" value="MOLYBDATE-BINDING PROTEIN MOLA"/>
    <property type="match status" value="1"/>
</dbReference>
<dbReference type="SUPFAM" id="SSF53807">
    <property type="entry name" value="Helical backbone' metal receptor"/>
    <property type="match status" value="1"/>
</dbReference>
<evidence type="ECO:0000256" key="1">
    <source>
        <dbReference type="SAM" id="SignalP"/>
    </source>
</evidence>
<dbReference type="Proteomes" id="UP000244077">
    <property type="component" value="Unassembled WGS sequence"/>
</dbReference>
<organism evidence="3 4">
    <name type="scientific">Celeribacter persicus</name>
    <dbReference type="NCBI Taxonomy" id="1651082"/>
    <lineage>
        <taxon>Bacteria</taxon>
        <taxon>Pseudomonadati</taxon>
        <taxon>Pseudomonadota</taxon>
        <taxon>Alphaproteobacteria</taxon>
        <taxon>Rhodobacterales</taxon>
        <taxon>Roseobacteraceae</taxon>
        <taxon>Celeribacter</taxon>
    </lineage>
</organism>
<name>A0A2T5H436_9RHOB</name>
<dbReference type="InterPro" id="IPR050902">
    <property type="entry name" value="ABC_Transporter_SBP"/>
</dbReference>
<sequence>MYRILRNFLGWLLAACLCLFWTALPAMADITVTDIIGRSVTLPAPAERIVLGDGRHLVVLGMLEDDPVHRIVGWREAKGLDPARLDAFTKAFPEIANIATVGAGNRQLSVEKTIALAPDLVVLSLVDAEDPQMEVPLSQLAAAGIPVVFVDFFTNPLTNTTHSMTILGALIGTEDRAAEFNAFYTEKRDLITSRLAEANPDRPRVFIQVHANGERCCATVGAGVFDDVIAGAGGVNAARDVVPGMMGTVGLENLIALDPDYFVATGGQHMRTRGGLVLGAGVTQDEAENSFATLLATPGIADLHAVENGHALAIWHLFNDSPIHIALIEYLAKAFHPDLFTDLDPEATMQTLQTRFSPISVDGTWWLPAP</sequence>
<keyword evidence="4" id="KW-1185">Reference proteome</keyword>
<evidence type="ECO:0000313" key="4">
    <source>
        <dbReference type="Proteomes" id="UP000244077"/>
    </source>
</evidence>
<protein>
    <submittedName>
        <fullName evidence="3">Iron complex transport system substrate-binding protein</fullName>
    </submittedName>
</protein>
<accession>A0A2T5H436</accession>
<dbReference type="OrthoDB" id="9775594at2"/>
<dbReference type="PANTHER" id="PTHR30535">
    <property type="entry name" value="VITAMIN B12-BINDING PROTEIN"/>
    <property type="match status" value="1"/>
</dbReference>
<dbReference type="RefSeq" id="WP_107818076.1">
    <property type="nucleotide sequence ID" value="NZ_QAOH01000029.1"/>
</dbReference>
<evidence type="ECO:0000259" key="2">
    <source>
        <dbReference type="PROSITE" id="PS50983"/>
    </source>
</evidence>
<keyword evidence="1" id="KW-0732">Signal</keyword>
<reference evidence="3 4" key="1">
    <citation type="submission" date="2018-04" db="EMBL/GenBank/DDBJ databases">
        <title>Genomic Encyclopedia of Archaeal and Bacterial Type Strains, Phase II (KMG-II): from individual species to whole genera.</title>
        <authorList>
            <person name="Goeker M."/>
        </authorList>
    </citation>
    <scope>NUCLEOTIDE SEQUENCE [LARGE SCALE GENOMIC DNA]</scope>
    <source>
        <strain evidence="3 4">DSM 100434</strain>
    </source>
</reference>
<dbReference type="AlphaFoldDB" id="A0A2T5H436"/>